<feature type="chain" id="PRO_5031428461" evidence="7">
    <location>
        <begin position="25"/>
        <end position="126"/>
    </location>
</feature>
<dbReference type="EMBL" id="JACIEB010000003">
    <property type="protein sequence ID" value="MBB3982194.1"/>
    <property type="molecule type" value="Genomic_DNA"/>
</dbReference>
<evidence type="ECO:0000256" key="6">
    <source>
        <dbReference type="PROSITE-ProRule" id="PRU00433"/>
    </source>
</evidence>
<feature type="domain" description="Cytochrome c" evidence="8">
    <location>
        <begin position="26"/>
        <end position="125"/>
    </location>
</feature>
<dbReference type="PROSITE" id="PS51007">
    <property type="entry name" value="CYTC"/>
    <property type="match status" value="1"/>
</dbReference>
<keyword evidence="5 6" id="KW-0408">Iron</keyword>
<dbReference type="Gene3D" id="1.10.760.10">
    <property type="entry name" value="Cytochrome c-like domain"/>
    <property type="match status" value="1"/>
</dbReference>
<keyword evidence="7" id="KW-0732">Signal</keyword>
<dbReference type="InterPro" id="IPR002327">
    <property type="entry name" value="Cyt_c_1A/1B"/>
</dbReference>
<dbReference type="InterPro" id="IPR009056">
    <property type="entry name" value="Cyt_c-like_dom"/>
</dbReference>
<dbReference type="GO" id="GO:0009055">
    <property type="term" value="F:electron transfer activity"/>
    <property type="evidence" value="ECO:0007669"/>
    <property type="project" value="InterPro"/>
</dbReference>
<proteinExistence type="predicted"/>
<keyword evidence="2 6" id="KW-0349">Heme</keyword>
<accession>A0A7W6DGK2</accession>
<organism evidence="9 10">
    <name type="scientific">Sphingobium fontiphilum</name>
    <dbReference type="NCBI Taxonomy" id="944425"/>
    <lineage>
        <taxon>Bacteria</taxon>
        <taxon>Pseudomonadati</taxon>
        <taxon>Pseudomonadota</taxon>
        <taxon>Alphaproteobacteria</taxon>
        <taxon>Sphingomonadales</taxon>
        <taxon>Sphingomonadaceae</taxon>
        <taxon>Sphingobium</taxon>
    </lineage>
</organism>
<dbReference type="Pfam" id="PF00034">
    <property type="entry name" value="Cytochrom_C"/>
    <property type="match status" value="1"/>
</dbReference>
<dbReference type="AlphaFoldDB" id="A0A7W6DGK2"/>
<keyword evidence="3 6" id="KW-0479">Metal-binding</keyword>
<gene>
    <name evidence="9" type="ORF">GGR44_001853</name>
</gene>
<evidence type="ECO:0000256" key="4">
    <source>
        <dbReference type="ARBA" id="ARBA00022982"/>
    </source>
</evidence>
<dbReference type="Proteomes" id="UP000552757">
    <property type="component" value="Unassembled WGS sequence"/>
</dbReference>
<dbReference type="GO" id="GO:0046872">
    <property type="term" value="F:metal ion binding"/>
    <property type="evidence" value="ECO:0007669"/>
    <property type="project" value="UniProtKB-KW"/>
</dbReference>
<evidence type="ECO:0000256" key="5">
    <source>
        <dbReference type="ARBA" id="ARBA00023004"/>
    </source>
</evidence>
<evidence type="ECO:0000256" key="2">
    <source>
        <dbReference type="ARBA" id="ARBA00022617"/>
    </source>
</evidence>
<evidence type="ECO:0000313" key="10">
    <source>
        <dbReference type="Proteomes" id="UP000552757"/>
    </source>
</evidence>
<dbReference type="PANTHER" id="PTHR11961">
    <property type="entry name" value="CYTOCHROME C"/>
    <property type="match status" value="1"/>
</dbReference>
<reference evidence="9 10" key="1">
    <citation type="submission" date="2020-08" db="EMBL/GenBank/DDBJ databases">
        <title>Genomic Encyclopedia of Type Strains, Phase IV (KMG-IV): sequencing the most valuable type-strain genomes for metagenomic binning, comparative biology and taxonomic classification.</title>
        <authorList>
            <person name="Goeker M."/>
        </authorList>
    </citation>
    <scope>NUCLEOTIDE SEQUENCE [LARGE SCALE GENOMIC DNA]</scope>
    <source>
        <strain evidence="9 10">DSM 29348</strain>
    </source>
</reference>
<evidence type="ECO:0000256" key="3">
    <source>
        <dbReference type="ARBA" id="ARBA00022723"/>
    </source>
</evidence>
<keyword evidence="1" id="KW-0813">Transport</keyword>
<dbReference type="RefSeq" id="WP_183955238.1">
    <property type="nucleotide sequence ID" value="NZ_JACIEB010000003.1"/>
</dbReference>
<evidence type="ECO:0000256" key="1">
    <source>
        <dbReference type="ARBA" id="ARBA00022448"/>
    </source>
</evidence>
<feature type="signal peptide" evidence="7">
    <location>
        <begin position="1"/>
        <end position="24"/>
    </location>
</feature>
<keyword evidence="10" id="KW-1185">Reference proteome</keyword>
<evidence type="ECO:0000259" key="8">
    <source>
        <dbReference type="PROSITE" id="PS51007"/>
    </source>
</evidence>
<evidence type="ECO:0000313" key="9">
    <source>
        <dbReference type="EMBL" id="MBB3982194.1"/>
    </source>
</evidence>
<dbReference type="SUPFAM" id="SSF46626">
    <property type="entry name" value="Cytochrome c"/>
    <property type="match status" value="1"/>
</dbReference>
<keyword evidence="4" id="KW-0249">Electron transport</keyword>
<protein>
    <submittedName>
        <fullName evidence="9">Cytochrome c</fullName>
    </submittedName>
</protein>
<comment type="caution">
    <text evidence="9">The sequence shown here is derived from an EMBL/GenBank/DDBJ whole genome shotgun (WGS) entry which is preliminary data.</text>
</comment>
<dbReference type="InterPro" id="IPR036909">
    <property type="entry name" value="Cyt_c-like_dom_sf"/>
</dbReference>
<sequence>MTGIRLASTGLLLTAVLAATPAMAAGDPVKGKTVFARCSVCHTTAAGKNLMGPSLAGIVGRKSATVAGFTYSAALKKYGKSWDAATLDAFLTAPMKAVPGTRMIFAGIPKAEDRADLIAYLKKPVK</sequence>
<name>A0A7W6DGK2_9SPHN</name>
<evidence type="ECO:0000256" key="7">
    <source>
        <dbReference type="SAM" id="SignalP"/>
    </source>
</evidence>
<dbReference type="GO" id="GO:0020037">
    <property type="term" value="F:heme binding"/>
    <property type="evidence" value="ECO:0007669"/>
    <property type="project" value="InterPro"/>
</dbReference>
<dbReference type="PRINTS" id="PR00604">
    <property type="entry name" value="CYTCHRMECIAB"/>
</dbReference>